<evidence type="ECO:0000313" key="2">
    <source>
        <dbReference type="Proteomes" id="UP000093343"/>
    </source>
</evidence>
<evidence type="ECO:0008006" key="3">
    <source>
        <dbReference type="Google" id="ProtNLM"/>
    </source>
</evidence>
<keyword evidence="2" id="KW-1185">Reference proteome</keyword>
<organism evidence="1 2">
    <name type="scientific">Flavobacterium piscis</name>
    <dbReference type="NCBI Taxonomy" id="1114874"/>
    <lineage>
        <taxon>Bacteria</taxon>
        <taxon>Pseudomonadati</taxon>
        <taxon>Bacteroidota</taxon>
        <taxon>Flavobacteriia</taxon>
        <taxon>Flavobacteriales</taxon>
        <taxon>Flavobacteriaceae</taxon>
        <taxon>Flavobacterium</taxon>
    </lineage>
</organism>
<evidence type="ECO:0000313" key="1">
    <source>
        <dbReference type="EMBL" id="OCB71223.1"/>
    </source>
</evidence>
<dbReference type="EMBL" id="LVEN01000038">
    <property type="protein sequence ID" value="OCB71223.1"/>
    <property type="molecule type" value="Genomic_DNA"/>
</dbReference>
<reference evidence="2" key="1">
    <citation type="submission" date="2016-03" db="EMBL/GenBank/DDBJ databases">
        <title>Draft genome sequence of Paenibacillus glacialis DSM 22343.</title>
        <authorList>
            <person name="Shin S.-K."/>
            <person name="Yi H."/>
        </authorList>
    </citation>
    <scope>NUCLEOTIDE SEQUENCE [LARGE SCALE GENOMIC DNA]</scope>
    <source>
        <strain evidence="2">CCUG 60099</strain>
    </source>
</reference>
<protein>
    <recommendedName>
        <fullName evidence="3">SEC-C motif-containing protein</fullName>
    </recommendedName>
</protein>
<comment type="caution">
    <text evidence="1">The sequence shown here is derived from an EMBL/GenBank/DDBJ whole genome shotgun (WGS) entry which is preliminary data.</text>
</comment>
<proteinExistence type="predicted"/>
<dbReference type="Proteomes" id="UP000093343">
    <property type="component" value="Unassembled WGS sequence"/>
</dbReference>
<sequence length="419" mass="49023">MSLPIILDKSTFQSLGHDELIQLHRYYIINVTPLLVSEILGDLSKEEVENKKLPKEVVISLANKIFPSNTYVNTNYKKLLELSLLGNKIELNNRPFLEASKSINTGKKQGLVFEETEDEKSIRRWKDGNFNSIDEIMSWFWRTTGKDEEVVQLFKNKMEQFSLIKLEKKLGDNLENLKALRDILFIELNKPEKQQQYLSLVIDYFELDYNLAAQIFYRWETEKNNSISNFAPYAFYCISIAAMYYVGINNKLFSERKTNLLDLEYLYYTPCCRVFSSNDKFLIFLFELINPKNVFFINSNSLKGDLNSFHKYQIETGEINDRPPIKDTETYRIWDKVFDLKLSDFLKAHPKSQEELRKEFEEILKATETGKQGTFDGEPDFVTKTTYMRPTDPCVCGSGKQLKECCLLKENETSSNIRF</sequence>
<dbReference type="Gene3D" id="3.10.450.50">
    <property type="match status" value="1"/>
</dbReference>
<name>A0ABX2XG22_9FLAO</name>
<dbReference type="InterPro" id="IPR004027">
    <property type="entry name" value="SEC_C_motif"/>
</dbReference>
<dbReference type="Pfam" id="PF02810">
    <property type="entry name" value="SEC-C"/>
    <property type="match status" value="1"/>
</dbReference>
<accession>A0ABX2XG22</accession>
<dbReference type="RefSeq" id="WP_065450743.1">
    <property type="nucleotide sequence ID" value="NZ_LVEN01000038.1"/>
</dbReference>
<gene>
    <name evidence="1" type="ORF">FLP_17075</name>
</gene>